<keyword evidence="5" id="KW-0460">Magnesium</keyword>
<dbReference type="Proteomes" id="UP001371218">
    <property type="component" value="Unassembled WGS sequence"/>
</dbReference>
<evidence type="ECO:0000313" key="9">
    <source>
        <dbReference type="EMBL" id="MEK8030108.1"/>
    </source>
</evidence>
<evidence type="ECO:0000256" key="4">
    <source>
        <dbReference type="ARBA" id="ARBA00022801"/>
    </source>
</evidence>
<dbReference type="Gene3D" id="3.90.79.10">
    <property type="entry name" value="Nucleoside Triphosphate Pyrophosphohydrolase"/>
    <property type="match status" value="1"/>
</dbReference>
<reference evidence="9 10" key="1">
    <citation type="submission" date="2024-04" db="EMBL/GenBank/DDBJ databases">
        <title>Novel species of the genus Ideonella isolated from streams.</title>
        <authorList>
            <person name="Lu H."/>
        </authorList>
    </citation>
    <scope>NUCLEOTIDE SEQUENCE [LARGE SCALE GENOMIC DNA]</scope>
    <source>
        <strain evidence="9 10">DXS29W</strain>
    </source>
</reference>
<name>A0ABU9BKT4_9BURK</name>
<evidence type="ECO:0000256" key="5">
    <source>
        <dbReference type="ARBA" id="ARBA00022842"/>
    </source>
</evidence>
<dbReference type="PROSITE" id="PS51462">
    <property type="entry name" value="NUDIX"/>
    <property type="match status" value="1"/>
</dbReference>
<evidence type="ECO:0000256" key="1">
    <source>
        <dbReference type="ARBA" id="ARBA00001936"/>
    </source>
</evidence>
<feature type="compositionally biased region" description="Basic and acidic residues" evidence="7">
    <location>
        <begin position="29"/>
        <end position="38"/>
    </location>
</feature>
<gene>
    <name evidence="9" type="ORF">AACH06_04670</name>
</gene>
<dbReference type="NCBIfam" id="NF007980">
    <property type="entry name" value="PRK10707.1"/>
    <property type="match status" value="1"/>
</dbReference>
<dbReference type="InterPro" id="IPR045121">
    <property type="entry name" value="CoAse"/>
</dbReference>
<feature type="region of interest" description="Disordered" evidence="7">
    <location>
        <begin position="1"/>
        <end position="38"/>
    </location>
</feature>
<protein>
    <submittedName>
        <fullName evidence="9">CoA pyrophosphatase</fullName>
    </submittedName>
</protein>
<keyword evidence="6" id="KW-0464">Manganese</keyword>
<comment type="cofactor">
    <cofactor evidence="2">
        <name>Mg(2+)</name>
        <dbReference type="ChEBI" id="CHEBI:18420"/>
    </cofactor>
</comment>
<evidence type="ECO:0000256" key="3">
    <source>
        <dbReference type="ARBA" id="ARBA00022723"/>
    </source>
</evidence>
<sequence length="243" mass="26926">MPPDEPPIAVSRPARTPIRDPHAIPVVGRDSHLPRVPPERLNPHALRERLAALQDWRPPIHGDGAAVEMADRPATAASVLVPLIERPGGLHVLLTRRTDHLHDHAGQISFPGGRAEPSDADAVATAMREAEEEVGLRPDAVEVLGQLPVYTTVTRFVVTPVLGLVRPDYVLTLDAFEVAEAFEVPLPFLMDPANHQHHEFEFGGARRRFLSMPWRPGHGDPREYFIWGATAAMLRNFYHLLAD</sequence>
<evidence type="ECO:0000256" key="6">
    <source>
        <dbReference type="ARBA" id="ARBA00023211"/>
    </source>
</evidence>
<keyword evidence="3" id="KW-0479">Metal-binding</keyword>
<dbReference type="EMBL" id="JBBUTG010000002">
    <property type="protein sequence ID" value="MEK8030108.1"/>
    <property type="molecule type" value="Genomic_DNA"/>
</dbReference>
<dbReference type="RefSeq" id="WP_341424461.1">
    <property type="nucleotide sequence ID" value="NZ_JBBUTG010000002.1"/>
</dbReference>
<accession>A0ABU9BKT4</accession>
<evidence type="ECO:0000313" key="10">
    <source>
        <dbReference type="Proteomes" id="UP001371218"/>
    </source>
</evidence>
<evidence type="ECO:0000259" key="8">
    <source>
        <dbReference type="PROSITE" id="PS51462"/>
    </source>
</evidence>
<evidence type="ECO:0000256" key="2">
    <source>
        <dbReference type="ARBA" id="ARBA00001946"/>
    </source>
</evidence>
<dbReference type="Pfam" id="PF00293">
    <property type="entry name" value="NUDIX"/>
    <property type="match status" value="1"/>
</dbReference>
<comment type="caution">
    <text evidence="9">The sequence shown here is derived from an EMBL/GenBank/DDBJ whole genome shotgun (WGS) entry which is preliminary data.</text>
</comment>
<evidence type="ECO:0000256" key="7">
    <source>
        <dbReference type="SAM" id="MobiDB-lite"/>
    </source>
</evidence>
<dbReference type="InterPro" id="IPR015797">
    <property type="entry name" value="NUDIX_hydrolase-like_dom_sf"/>
</dbReference>
<dbReference type="PANTHER" id="PTHR12992:SF11">
    <property type="entry name" value="MITOCHONDRIAL COENZYME A DIPHOSPHATASE NUDT8"/>
    <property type="match status" value="1"/>
</dbReference>
<dbReference type="PANTHER" id="PTHR12992">
    <property type="entry name" value="NUDIX HYDROLASE"/>
    <property type="match status" value="1"/>
</dbReference>
<dbReference type="SUPFAM" id="SSF55811">
    <property type="entry name" value="Nudix"/>
    <property type="match status" value="1"/>
</dbReference>
<organism evidence="9 10">
    <name type="scientific">Ideonella lacteola</name>
    <dbReference type="NCBI Taxonomy" id="2984193"/>
    <lineage>
        <taxon>Bacteria</taxon>
        <taxon>Pseudomonadati</taxon>
        <taxon>Pseudomonadota</taxon>
        <taxon>Betaproteobacteria</taxon>
        <taxon>Burkholderiales</taxon>
        <taxon>Sphaerotilaceae</taxon>
        <taxon>Ideonella</taxon>
    </lineage>
</organism>
<comment type="cofactor">
    <cofactor evidence="1">
        <name>Mn(2+)</name>
        <dbReference type="ChEBI" id="CHEBI:29035"/>
    </cofactor>
</comment>
<proteinExistence type="predicted"/>
<dbReference type="InterPro" id="IPR000086">
    <property type="entry name" value="NUDIX_hydrolase_dom"/>
</dbReference>
<feature type="domain" description="Nudix hydrolase" evidence="8">
    <location>
        <begin position="70"/>
        <end position="210"/>
    </location>
</feature>
<keyword evidence="10" id="KW-1185">Reference proteome</keyword>
<dbReference type="CDD" id="cd03426">
    <property type="entry name" value="NUDIX_CoAse_Nudt7"/>
    <property type="match status" value="1"/>
</dbReference>
<keyword evidence="4" id="KW-0378">Hydrolase</keyword>